<evidence type="ECO:0000313" key="1">
    <source>
        <dbReference type="EMBL" id="CAG8707367.1"/>
    </source>
</evidence>
<feature type="non-terminal residue" evidence="1">
    <location>
        <position position="1"/>
    </location>
</feature>
<protein>
    <submittedName>
        <fullName evidence="1">2930_t:CDS:1</fullName>
    </submittedName>
</protein>
<keyword evidence="2" id="KW-1185">Reference proteome</keyword>
<comment type="caution">
    <text evidence="1">The sequence shown here is derived from an EMBL/GenBank/DDBJ whole genome shotgun (WGS) entry which is preliminary data.</text>
</comment>
<proteinExistence type="predicted"/>
<organism evidence="1 2">
    <name type="scientific">Scutellospora calospora</name>
    <dbReference type="NCBI Taxonomy" id="85575"/>
    <lineage>
        <taxon>Eukaryota</taxon>
        <taxon>Fungi</taxon>
        <taxon>Fungi incertae sedis</taxon>
        <taxon>Mucoromycota</taxon>
        <taxon>Glomeromycotina</taxon>
        <taxon>Glomeromycetes</taxon>
        <taxon>Diversisporales</taxon>
        <taxon>Gigasporaceae</taxon>
        <taxon>Scutellospora</taxon>
    </lineage>
</organism>
<dbReference type="Proteomes" id="UP000789860">
    <property type="component" value="Unassembled WGS sequence"/>
</dbReference>
<name>A0ACA9PFL7_9GLOM</name>
<dbReference type="EMBL" id="CAJVPM010041797">
    <property type="protein sequence ID" value="CAG8707367.1"/>
    <property type="molecule type" value="Genomic_DNA"/>
</dbReference>
<evidence type="ECO:0000313" key="2">
    <source>
        <dbReference type="Proteomes" id="UP000789860"/>
    </source>
</evidence>
<reference evidence="1" key="1">
    <citation type="submission" date="2021-06" db="EMBL/GenBank/DDBJ databases">
        <authorList>
            <person name="Kallberg Y."/>
            <person name="Tangrot J."/>
            <person name="Rosling A."/>
        </authorList>
    </citation>
    <scope>NUCLEOTIDE SEQUENCE</scope>
    <source>
        <strain evidence="1">AU212A</strain>
    </source>
</reference>
<sequence length="146" mass="16625">GIDSNTVKSPPYFTALGRFTLKDLIFTRLRSASQQTVIATLKLLHTVISKHCRYSLKLLNIELDENATCFPRPNYLYEEPCGETHGSSFTQPKLTTISHHLKELDLFFSLISAIDPTQNMEIFTNGYDSYVRDAEMIIEADPCYIN</sequence>
<feature type="non-terminal residue" evidence="1">
    <location>
        <position position="146"/>
    </location>
</feature>
<gene>
    <name evidence="1" type="ORF">SCALOS_LOCUS10735</name>
</gene>
<accession>A0ACA9PFL7</accession>